<evidence type="ECO:0000313" key="5">
    <source>
        <dbReference type="EMBL" id="AOM81736.1"/>
    </source>
</evidence>
<evidence type="ECO:0000256" key="2">
    <source>
        <dbReference type="ARBA" id="ARBA00022801"/>
    </source>
</evidence>
<feature type="active site" description="Proton donor/acceptor" evidence="4">
    <location>
        <position position="143"/>
    </location>
</feature>
<gene>
    <name evidence="5" type="ORF">BBEV_0342</name>
</gene>
<dbReference type="InterPro" id="IPR005754">
    <property type="entry name" value="Sortase"/>
</dbReference>
<organism evidence="5 6">
    <name type="scientific">Salisediminibacterium beveridgei</name>
    <dbReference type="NCBI Taxonomy" id="632773"/>
    <lineage>
        <taxon>Bacteria</taxon>
        <taxon>Bacillati</taxon>
        <taxon>Bacillota</taxon>
        <taxon>Bacilli</taxon>
        <taxon>Bacillales</taxon>
        <taxon>Bacillaceae</taxon>
        <taxon>Salisediminibacterium</taxon>
    </lineage>
</organism>
<keyword evidence="6" id="KW-1185">Reference proteome</keyword>
<feature type="active site" description="Acyl-thioester intermediate" evidence="4">
    <location>
        <position position="205"/>
    </location>
</feature>
<dbReference type="STRING" id="632773.BBEV_0342"/>
<proteinExistence type="predicted"/>
<evidence type="ECO:0000313" key="6">
    <source>
        <dbReference type="Proteomes" id="UP000094463"/>
    </source>
</evidence>
<keyword evidence="3" id="KW-0788">Thiol protease</keyword>
<evidence type="ECO:0000256" key="4">
    <source>
        <dbReference type="PIRSR" id="PIRSR605754-1"/>
    </source>
</evidence>
<dbReference type="GO" id="GO:0006508">
    <property type="term" value="P:proteolysis"/>
    <property type="evidence" value="ECO:0007669"/>
    <property type="project" value="UniProtKB-KW"/>
</dbReference>
<dbReference type="CDD" id="cd06165">
    <property type="entry name" value="Sortase_A"/>
    <property type="match status" value="1"/>
</dbReference>
<keyword evidence="1" id="KW-0645">Protease</keyword>
<dbReference type="InterPro" id="IPR042007">
    <property type="entry name" value="Sortase_A"/>
</dbReference>
<dbReference type="RefSeq" id="WP_069363881.1">
    <property type="nucleotide sequence ID" value="NZ_CP012502.1"/>
</dbReference>
<dbReference type="OrthoDB" id="1648028at2"/>
<dbReference type="Gene3D" id="2.40.260.10">
    <property type="entry name" value="Sortase"/>
    <property type="match status" value="1"/>
</dbReference>
<name>A0A1D7QRU2_9BACI</name>
<evidence type="ECO:0000256" key="1">
    <source>
        <dbReference type="ARBA" id="ARBA00022670"/>
    </source>
</evidence>
<protein>
    <submittedName>
        <fullName evidence="5">Sortase family protein</fullName>
    </submittedName>
</protein>
<dbReference type="SUPFAM" id="SSF63817">
    <property type="entry name" value="Sortase"/>
    <property type="match status" value="1"/>
</dbReference>
<accession>A0A1D7QRU2</accession>
<dbReference type="EMBL" id="CP012502">
    <property type="protein sequence ID" value="AOM81736.1"/>
    <property type="molecule type" value="Genomic_DNA"/>
</dbReference>
<dbReference type="InterPro" id="IPR023365">
    <property type="entry name" value="Sortase_dom-sf"/>
</dbReference>
<dbReference type="NCBIfam" id="TIGR01076">
    <property type="entry name" value="sortase_fam"/>
    <property type="match status" value="1"/>
</dbReference>
<evidence type="ECO:0000256" key="3">
    <source>
        <dbReference type="ARBA" id="ARBA00022807"/>
    </source>
</evidence>
<sequence>MSGKMKVFISVILAMGIGLIAYQPVMNYLVIPSALDDQYRYFDELTREEITVNAERFSSPDQNQDELPDDERFDFSAVESVETEDLQDAKLDHDAVVGSIVIPSVDVALPILYGATHDNMMVGAGTMKPGQAMGEGNYALSSHAVQNPGLLFTPIRHIEAGELMYVTDKEQVYVYEASYREVIEPTRIEVIHDQADRRMLTLISCHASDGSDRIVVQGDLVDVVSLENMDSEMKERLLQLK</sequence>
<dbReference type="KEGG" id="bbev:BBEV_0342"/>
<reference evidence="5 6" key="1">
    <citation type="submission" date="2015-08" db="EMBL/GenBank/DDBJ databases">
        <title>The complete genome sequence of Bacillus beveridgei MLTeJB.</title>
        <authorList>
            <person name="Hanson T.E."/>
            <person name="Mesa C."/>
            <person name="Basesman S.M."/>
            <person name="Oremland R.S."/>
        </authorList>
    </citation>
    <scope>NUCLEOTIDE SEQUENCE [LARGE SCALE GENOMIC DNA]</scope>
    <source>
        <strain evidence="5 6">MLTeJB</strain>
    </source>
</reference>
<dbReference type="AlphaFoldDB" id="A0A1D7QRU2"/>
<dbReference type="Pfam" id="PF04203">
    <property type="entry name" value="Sortase"/>
    <property type="match status" value="1"/>
</dbReference>
<keyword evidence="2" id="KW-0378">Hydrolase</keyword>
<dbReference type="Proteomes" id="UP000094463">
    <property type="component" value="Chromosome"/>
</dbReference>
<dbReference type="GO" id="GO:0008234">
    <property type="term" value="F:cysteine-type peptidase activity"/>
    <property type="evidence" value="ECO:0007669"/>
    <property type="project" value="UniProtKB-KW"/>
</dbReference>